<reference evidence="1 2" key="1">
    <citation type="submission" date="2022-04" db="EMBL/GenBank/DDBJ databases">
        <title>Genome diversity in the genus Frankia.</title>
        <authorList>
            <person name="Carlos-Shanley C."/>
            <person name="Hahn D."/>
        </authorList>
    </citation>
    <scope>NUCLEOTIDE SEQUENCE [LARGE SCALE GENOMIC DNA]</scope>
    <source>
        <strain evidence="1 2">Ag45/Mut15</strain>
    </source>
</reference>
<accession>A0ABT0K262</accession>
<evidence type="ECO:0000313" key="1">
    <source>
        <dbReference type="EMBL" id="MCK9877868.1"/>
    </source>
</evidence>
<protein>
    <submittedName>
        <fullName evidence="1">Uncharacterized protein</fullName>
    </submittedName>
</protein>
<organism evidence="1 2">
    <name type="scientific">Frankia umida</name>
    <dbReference type="NCBI Taxonomy" id="573489"/>
    <lineage>
        <taxon>Bacteria</taxon>
        <taxon>Bacillati</taxon>
        <taxon>Actinomycetota</taxon>
        <taxon>Actinomycetes</taxon>
        <taxon>Frankiales</taxon>
        <taxon>Frankiaceae</taxon>
        <taxon>Frankia</taxon>
    </lineage>
</organism>
<gene>
    <name evidence="1" type="ORF">MXD59_19150</name>
</gene>
<proteinExistence type="predicted"/>
<evidence type="ECO:0000313" key="2">
    <source>
        <dbReference type="Proteomes" id="UP001201873"/>
    </source>
</evidence>
<name>A0ABT0K262_9ACTN</name>
<dbReference type="EMBL" id="JALKFT010000022">
    <property type="protein sequence ID" value="MCK9877868.1"/>
    <property type="molecule type" value="Genomic_DNA"/>
</dbReference>
<sequence length="323" mass="34523">MPSSQLGRLLAMCVQDEPGIDSLEDFLPSDPRDRVVVRWGGHLVRLFPGSVERPVADVDRALLVSKATDDVLVPRMGFGVRNLVDVALGYGDFAIRALAATWSAEASDNGVTITDDEVTAAAALIRAGTPDSLIAKPGAARALEWATCDAAALPYRPGHPSSPFGRYLRVRRPVLGDRTDWLPLACLPEIMGHGVAELAAVAGASQIANRRFAQLVAAQVRKALWTFSSDVIGPPDWDDGPVVTPDNRVQWVAMLGPGRALLVQVMAHLRPIQPPFADRPVALAVAEAARLNRGAPVAVPMARGTLHLASGFHRGDRLLGCRE</sequence>
<dbReference type="Proteomes" id="UP001201873">
    <property type="component" value="Unassembled WGS sequence"/>
</dbReference>
<comment type="caution">
    <text evidence="1">The sequence shown here is derived from an EMBL/GenBank/DDBJ whole genome shotgun (WGS) entry which is preliminary data.</text>
</comment>
<keyword evidence="2" id="KW-1185">Reference proteome</keyword>